<dbReference type="CDD" id="cd06339">
    <property type="entry name" value="PBP1_YraM_LppC_lipoprotein-like"/>
    <property type="match status" value="1"/>
</dbReference>
<dbReference type="Proteomes" id="UP000000756">
    <property type="component" value="Chromosome"/>
</dbReference>
<dbReference type="GO" id="GO:0031241">
    <property type="term" value="C:periplasmic side of cell outer membrane"/>
    <property type="evidence" value="ECO:0007669"/>
    <property type="project" value="TreeGrafter"/>
</dbReference>
<keyword evidence="7" id="KW-0449">Lipoprotein</keyword>
<keyword evidence="4" id="KW-0472">Membrane</keyword>
<gene>
    <name evidence="9" type="ordered locus">AHA_3895</name>
</gene>
<dbReference type="EMBL" id="CP000462">
    <property type="protein sequence ID" value="ABK36263.1"/>
    <property type="molecule type" value="Genomic_DNA"/>
</dbReference>
<evidence type="ECO:0000256" key="2">
    <source>
        <dbReference type="ARBA" id="ARBA00022960"/>
    </source>
</evidence>
<evidence type="ECO:0000256" key="1">
    <source>
        <dbReference type="ARBA" id="ARBA00022729"/>
    </source>
</evidence>
<keyword evidence="2" id="KW-0133">Cell shape</keyword>
<dbReference type="SUPFAM" id="SSF53822">
    <property type="entry name" value="Periplasmic binding protein-like I"/>
    <property type="match status" value="1"/>
</dbReference>
<protein>
    <submittedName>
        <fullName evidence="9">LppC superfamily</fullName>
    </submittedName>
</protein>
<organism evidence="9 10">
    <name type="scientific">Aeromonas hydrophila subsp. hydrophila (strain ATCC 7966 / DSM 30187 / BCRC 13018 / CCUG 14551 / JCM 1027 / KCTC 2358 / NCIMB 9240 / NCTC 8049)</name>
    <dbReference type="NCBI Taxonomy" id="380703"/>
    <lineage>
        <taxon>Bacteria</taxon>
        <taxon>Pseudomonadati</taxon>
        <taxon>Pseudomonadota</taxon>
        <taxon>Gammaproteobacteria</taxon>
        <taxon>Aeromonadales</taxon>
        <taxon>Aeromonadaceae</taxon>
        <taxon>Aeromonas</taxon>
    </lineage>
</organism>
<proteinExistence type="predicted"/>
<reference evidence="9 10" key="1">
    <citation type="journal article" date="2006" name="J. Bacteriol.">
        <title>Genome sequence of Aeromonas hydrophila ATCC 7966T: jack of all trades.</title>
        <authorList>
            <person name="Seshadri R."/>
            <person name="Joseph S.W."/>
            <person name="Chopra A.K."/>
            <person name="Sha J."/>
            <person name="Shaw J."/>
            <person name="Graf J."/>
            <person name="Haft D."/>
            <person name="Wu M."/>
            <person name="Ren Q."/>
            <person name="Rosovitz M.J."/>
            <person name="Madupu R."/>
            <person name="Tallon L."/>
            <person name="Kim M."/>
            <person name="Jin S."/>
            <person name="Vuong H."/>
            <person name="Stine O.C."/>
            <person name="Ali A."/>
            <person name="Horneman A.J."/>
            <person name="Heidelberg J.F."/>
        </authorList>
    </citation>
    <scope>NUCLEOTIDE SEQUENCE [LARGE SCALE GENOMIC DNA]</scope>
    <source>
        <strain evidence="10">ATCC 7966 / DSM 30187 / BCRC 13018 / CCUG 14551 / JCM 1027 / KCTC 2358 / NCIMB 9240 / NCTC 8049</strain>
    </source>
</reference>
<evidence type="ECO:0000256" key="4">
    <source>
        <dbReference type="ARBA" id="ARBA00023136"/>
    </source>
</evidence>
<dbReference type="STRING" id="380703.AHA_3895"/>
<keyword evidence="10" id="KW-1185">Reference proteome</keyword>
<feature type="region of interest" description="Disordered" evidence="8">
    <location>
        <begin position="637"/>
        <end position="670"/>
    </location>
</feature>
<dbReference type="InterPro" id="IPR007443">
    <property type="entry name" value="LpoA"/>
</dbReference>
<keyword evidence="3" id="KW-0573">Peptidoglycan synthesis</keyword>
<dbReference type="AlphaFoldDB" id="A0KPY3"/>
<evidence type="ECO:0000256" key="5">
    <source>
        <dbReference type="ARBA" id="ARBA00023139"/>
    </source>
</evidence>
<evidence type="ECO:0000313" key="9">
    <source>
        <dbReference type="EMBL" id="ABK36263.1"/>
    </source>
</evidence>
<evidence type="ECO:0000256" key="6">
    <source>
        <dbReference type="ARBA" id="ARBA00023237"/>
    </source>
</evidence>
<evidence type="ECO:0000313" key="10">
    <source>
        <dbReference type="Proteomes" id="UP000000756"/>
    </source>
</evidence>
<dbReference type="PATRIC" id="fig|380703.7.peg.3865"/>
<dbReference type="EnsemblBacteria" id="ABK36263">
    <property type="protein sequence ID" value="ABK36263"/>
    <property type="gene ID" value="AHA_3895"/>
</dbReference>
<evidence type="ECO:0000256" key="3">
    <source>
        <dbReference type="ARBA" id="ARBA00022984"/>
    </source>
</evidence>
<dbReference type="Gene3D" id="1.25.40.650">
    <property type="match status" value="1"/>
</dbReference>
<dbReference type="InterPro" id="IPR028082">
    <property type="entry name" value="Peripla_BP_I"/>
</dbReference>
<dbReference type="InterPro" id="IPR011990">
    <property type="entry name" value="TPR-like_helical_dom_sf"/>
</dbReference>
<dbReference type="GO" id="GO:0008360">
    <property type="term" value="P:regulation of cell shape"/>
    <property type="evidence" value="ECO:0007669"/>
    <property type="project" value="UniProtKB-KW"/>
</dbReference>
<sequence>MYRVGMSLMGAPSVPTIVSPYWPVYTMENFNTGRGMNLNRVTKQLSVSRLFGILLAAVLLAACASEPNQSAGQSGMPSAFSDLTKNAQWYLAQVDPAKPAEAFTWQVMAARSYLALGQAKPAAALFQQLQKQGQSAEQKAQLQLLQAHLLLAQGNANQALILLEGKPEVALDADTQKDWYRQRVVLQLDINNKFGAAKSLILLEPYLAQNELATNHQQIWSLLKSMTPSTLQALEEAPAPDVTTGWLRLAALVNEFGAQPNQLARQLAGWKQAFPNHPAQKDMPAGLGDLATSNINTLQQIAVFLPLSGNLEAQGAAIRNGMLMSYKENQGQFTLNFYDTQTKSMGELYKQAIQEGANMIIGPLLKDRVEELLKSNPTVPVLALNELDKPIVNDNTFYFSLSAAADAAQAAQYLYGQGYRKPLLIAAQGRIGYGSIKAFEQAWATVSQDKPVVATFGARNEVQGMVKNALSGRSTARAGEVVQLADTAPRSIDVVYVVANSLETRMIKPYVDISVNPMGSLPIYSSSRSYDSATTEVASELNGMHISDMPLLLGGYEKQREQIALLWPQTQGDLLRLFALGYDAVALAENLQQMRKVNAMQQPGMSGQLSVDASGNIMRVLDWATYQNGKLVSDSAMPQLEGAPHEGSIGTDAPAVAEPVPVSTEQGTAL</sequence>
<keyword evidence="5" id="KW-0564">Palmitate</keyword>
<dbReference type="PANTHER" id="PTHR38038">
    <property type="entry name" value="PENICILLIN-BINDING PROTEIN ACTIVATOR LPOA"/>
    <property type="match status" value="1"/>
</dbReference>
<dbReference type="eggNOG" id="COG3107">
    <property type="taxonomic scope" value="Bacteria"/>
</dbReference>
<evidence type="ECO:0000256" key="8">
    <source>
        <dbReference type="SAM" id="MobiDB-lite"/>
    </source>
</evidence>
<dbReference type="GO" id="GO:0030234">
    <property type="term" value="F:enzyme regulator activity"/>
    <property type="evidence" value="ECO:0007669"/>
    <property type="project" value="TreeGrafter"/>
</dbReference>
<accession>A0KPY3</accession>
<name>A0KPY3_AERHH</name>
<keyword evidence="1" id="KW-0732">Signal</keyword>
<dbReference type="GO" id="GO:0009252">
    <property type="term" value="P:peptidoglycan biosynthetic process"/>
    <property type="evidence" value="ECO:0007669"/>
    <property type="project" value="UniProtKB-KW"/>
</dbReference>
<dbReference type="Gene3D" id="3.40.50.2300">
    <property type="match status" value="2"/>
</dbReference>
<dbReference type="HOGENOM" id="CLU_026091_1_1_6"/>
<dbReference type="Gene3D" id="1.25.40.10">
    <property type="entry name" value="Tetratricopeptide repeat domain"/>
    <property type="match status" value="1"/>
</dbReference>
<dbReference type="PANTHER" id="PTHR38038:SF1">
    <property type="entry name" value="PENICILLIN-BINDING PROTEIN ACTIVATOR LPOA"/>
    <property type="match status" value="1"/>
</dbReference>
<keyword evidence="6" id="KW-0998">Cell outer membrane</keyword>
<dbReference type="Pfam" id="PF04348">
    <property type="entry name" value="LppC"/>
    <property type="match status" value="1"/>
</dbReference>
<dbReference type="KEGG" id="aha:AHA_3895"/>
<evidence type="ECO:0000256" key="7">
    <source>
        <dbReference type="ARBA" id="ARBA00023288"/>
    </source>
</evidence>